<evidence type="ECO:0000313" key="3">
    <source>
        <dbReference type="EnsemblProtists" id="EKX42963"/>
    </source>
</evidence>
<organism evidence="2">
    <name type="scientific">Guillardia theta (strain CCMP2712)</name>
    <name type="common">Cryptophyte</name>
    <dbReference type="NCBI Taxonomy" id="905079"/>
    <lineage>
        <taxon>Eukaryota</taxon>
        <taxon>Cryptophyceae</taxon>
        <taxon>Pyrenomonadales</taxon>
        <taxon>Geminigeraceae</taxon>
        <taxon>Guillardia</taxon>
    </lineage>
</organism>
<dbReference type="GeneID" id="17299628"/>
<dbReference type="KEGG" id="gtt:GUITHDRAFT_153404"/>
<reference evidence="4" key="2">
    <citation type="submission" date="2012-11" db="EMBL/GenBank/DDBJ databases">
        <authorList>
            <person name="Kuo A."/>
            <person name="Curtis B.A."/>
            <person name="Tanifuji G."/>
            <person name="Burki F."/>
            <person name="Gruber A."/>
            <person name="Irimia M."/>
            <person name="Maruyama S."/>
            <person name="Arias M.C."/>
            <person name="Ball S.G."/>
            <person name="Gile G.H."/>
            <person name="Hirakawa Y."/>
            <person name="Hopkins J.F."/>
            <person name="Rensing S.A."/>
            <person name="Schmutz J."/>
            <person name="Symeonidi A."/>
            <person name="Elias M."/>
            <person name="Eveleigh R.J."/>
            <person name="Herman E.K."/>
            <person name="Klute M.J."/>
            <person name="Nakayama T."/>
            <person name="Obornik M."/>
            <person name="Reyes-Prieto A."/>
            <person name="Armbrust E.V."/>
            <person name="Aves S.J."/>
            <person name="Beiko R.G."/>
            <person name="Coutinho P."/>
            <person name="Dacks J.B."/>
            <person name="Durnford D.G."/>
            <person name="Fast N.M."/>
            <person name="Green B.R."/>
            <person name="Grisdale C."/>
            <person name="Hempe F."/>
            <person name="Henrissat B."/>
            <person name="Hoppner M.P."/>
            <person name="Ishida K.-I."/>
            <person name="Kim E."/>
            <person name="Koreny L."/>
            <person name="Kroth P.G."/>
            <person name="Liu Y."/>
            <person name="Malik S.-B."/>
            <person name="Maier U.G."/>
            <person name="McRose D."/>
            <person name="Mock T."/>
            <person name="Neilson J.A."/>
            <person name="Onodera N.T."/>
            <person name="Poole A.M."/>
            <person name="Pritham E.J."/>
            <person name="Richards T.A."/>
            <person name="Rocap G."/>
            <person name="Roy S.W."/>
            <person name="Sarai C."/>
            <person name="Schaack S."/>
            <person name="Shirato S."/>
            <person name="Slamovits C.H."/>
            <person name="Spencer D.F."/>
            <person name="Suzuki S."/>
            <person name="Worden A.Z."/>
            <person name="Zauner S."/>
            <person name="Barry K."/>
            <person name="Bell C."/>
            <person name="Bharti A.K."/>
            <person name="Crow J.A."/>
            <person name="Grimwood J."/>
            <person name="Kramer R."/>
            <person name="Lindquist E."/>
            <person name="Lucas S."/>
            <person name="Salamov A."/>
            <person name="McFadden G.I."/>
            <person name="Lane C.E."/>
            <person name="Keeling P.J."/>
            <person name="Gray M.W."/>
            <person name="Grigoriev I.V."/>
            <person name="Archibald J.M."/>
        </authorList>
    </citation>
    <scope>NUCLEOTIDE SEQUENCE</scope>
    <source>
        <strain evidence="4">CCMP2712</strain>
    </source>
</reference>
<accession>L1J362</accession>
<keyword evidence="4" id="KW-1185">Reference proteome</keyword>
<feature type="non-terminal residue" evidence="2">
    <location>
        <position position="250"/>
    </location>
</feature>
<feature type="compositionally biased region" description="Polar residues" evidence="1">
    <location>
        <begin position="203"/>
        <end position="213"/>
    </location>
</feature>
<feature type="region of interest" description="Disordered" evidence="1">
    <location>
        <begin position="184"/>
        <end position="220"/>
    </location>
</feature>
<dbReference type="EnsemblProtists" id="EKX42963">
    <property type="protein sequence ID" value="EKX42963"/>
    <property type="gene ID" value="GUITHDRAFT_153404"/>
</dbReference>
<dbReference type="HOGENOM" id="CLU_1113811_0_0_1"/>
<reference evidence="3" key="3">
    <citation type="submission" date="2015-06" db="UniProtKB">
        <authorList>
            <consortium name="EnsemblProtists"/>
        </authorList>
    </citation>
    <scope>IDENTIFICATION</scope>
</reference>
<protein>
    <submittedName>
        <fullName evidence="2 3">Uncharacterized protein</fullName>
    </submittedName>
</protein>
<name>L1J362_GUITC</name>
<sequence length="250" mass="27119">MSSRDEEALHALVLVPTSSTLQVKQPWRAVVAGMLVAVLVLFAVSTPSSSREKDELTLRSATLTIKDLANEYDLENHFGEGQEDSFSFCGKSVLNQREVRLCAERFLSLLSGHTQGRVKEHSSQLWGLPHLTAYSRCTRAKTIDQVKGCIRSVTAALSKRAIIQHQRQGTSEFDKGLEEVAEESVKRVQGSDPIEGLNGGMNGETSEGSNSKYLQEKARGAQEGMVPGCEKLGISGCASVKDGGLRPSVK</sequence>
<reference evidence="2 4" key="1">
    <citation type="journal article" date="2012" name="Nature">
        <title>Algal genomes reveal evolutionary mosaicism and the fate of nucleomorphs.</title>
        <authorList>
            <consortium name="DOE Joint Genome Institute"/>
            <person name="Curtis B.A."/>
            <person name="Tanifuji G."/>
            <person name="Burki F."/>
            <person name="Gruber A."/>
            <person name="Irimia M."/>
            <person name="Maruyama S."/>
            <person name="Arias M.C."/>
            <person name="Ball S.G."/>
            <person name="Gile G.H."/>
            <person name="Hirakawa Y."/>
            <person name="Hopkins J.F."/>
            <person name="Kuo A."/>
            <person name="Rensing S.A."/>
            <person name="Schmutz J."/>
            <person name="Symeonidi A."/>
            <person name="Elias M."/>
            <person name="Eveleigh R.J."/>
            <person name="Herman E.K."/>
            <person name="Klute M.J."/>
            <person name="Nakayama T."/>
            <person name="Obornik M."/>
            <person name="Reyes-Prieto A."/>
            <person name="Armbrust E.V."/>
            <person name="Aves S.J."/>
            <person name="Beiko R.G."/>
            <person name="Coutinho P."/>
            <person name="Dacks J.B."/>
            <person name="Durnford D.G."/>
            <person name="Fast N.M."/>
            <person name="Green B.R."/>
            <person name="Grisdale C.J."/>
            <person name="Hempel F."/>
            <person name="Henrissat B."/>
            <person name="Hoppner M.P."/>
            <person name="Ishida K."/>
            <person name="Kim E."/>
            <person name="Koreny L."/>
            <person name="Kroth P.G."/>
            <person name="Liu Y."/>
            <person name="Malik S.B."/>
            <person name="Maier U.G."/>
            <person name="McRose D."/>
            <person name="Mock T."/>
            <person name="Neilson J.A."/>
            <person name="Onodera N.T."/>
            <person name="Poole A.M."/>
            <person name="Pritham E.J."/>
            <person name="Richards T.A."/>
            <person name="Rocap G."/>
            <person name="Roy S.W."/>
            <person name="Sarai C."/>
            <person name="Schaack S."/>
            <person name="Shirato S."/>
            <person name="Slamovits C.H."/>
            <person name="Spencer D.F."/>
            <person name="Suzuki S."/>
            <person name="Worden A.Z."/>
            <person name="Zauner S."/>
            <person name="Barry K."/>
            <person name="Bell C."/>
            <person name="Bharti A.K."/>
            <person name="Crow J.A."/>
            <person name="Grimwood J."/>
            <person name="Kramer R."/>
            <person name="Lindquist E."/>
            <person name="Lucas S."/>
            <person name="Salamov A."/>
            <person name="McFadden G.I."/>
            <person name="Lane C.E."/>
            <person name="Keeling P.J."/>
            <person name="Gray M.W."/>
            <person name="Grigoriev I.V."/>
            <person name="Archibald J.M."/>
        </authorList>
    </citation>
    <scope>NUCLEOTIDE SEQUENCE</scope>
    <source>
        <strain evidence="2 4">CCMP2712</strain>
    </source>
</reference>
<dbReference type="AlphaFoldDB" id="L1J362"/>
<evidence type="ECO:0000313" key="4">
    <source>
        <dbReference type="Proteomes" id="UP000011087"/>
    </source>
</evidence>
<gene>
    <name evidence="2" type="ORF">GUITHDRAFT_153404</name>
</gene>
<dbReference type="RefSeq" id="XP_005829943.1">
    <property type="nucleotide sequence ID" value="XM_005829886.1"/>
</dbReference>
<evidence type="ECO:0000256" key="1">
    <source>
        <dbReference type="SAM" id="MobiDB-lite"/>
    </source>
</evidence>
<dbReference type="Proteomes" id="UP000011087">
    <property type="component" value="Unassembled WGS sequence"/>
</dbReference>
<dbReference type="EMBL" id="JH993013">
    <property type="protein sequence ID" value="EKX42963.1"/>
    <property type="molecule type" value="Genomic_DNA"/>
</dbReference>
<evidence type="ECO:0000313" key="2">
    <source>
        <dbReference type="EMBL" id="EKX42963.1"/>
    </source>
</evidence>
<dbReference type="PaxDb" id="55529-EKX42963"/>
<proteinExistence type="predicted"/>